<dbReference type="SUPFAM" id="SSF52833">
    <property type="entry name" value="Thioredoxin-like"/>
    <property type="match status" value="1"/>
</dbReference>
<accession>A0A540M3M1</accession>
<dbReference type="GO" id="GO:2001070">
    <property type="term" value="F:starch binding"/>
    <property type="evidence" value="ECO:0007669"/>
    <property type="project" value="InterPro"/>
</dbReference>
<evidence type="ECO:0000259" key="4">
    <source>
        <dbReference type="SMART" id="SM01066"/>
    </source>
</evidence>
<organism evidence="5 6">
    <name type="scientific">Malus baccata</name>
    <name type="common">Siberian crab apple</name>
    <name type="synonym">Pyrus baccata</name>
    <dbReference type="NCBI Taxonomy" id="106549"/>
    <lineage>
        <taxon>Eukaryota</taxon>
        <taxon>Viridiplantae</taxon>
        <taxon>Streptophyta</taxon>
        <taxon>Embryophyta</taxon>
        <taxon>Tracheophyta</taxon>
        <taxon>Spermatophyta</taxon>
        <taxon>Magnoliopsida</taxon>
        <taxon>eudicotyledons</taxon>
        <taxon>Gunneridae</taxon>
        <taxon>Pentapetalae</taxon>
        <taxon>rosids</taxon>
        <taxon>fabids</taxon>
        <taxon>Rosales</taxon>
        <taxon>Rosaceae</taxon>
        <taxon>Amygdaloideae</taxon>
        <taxon>Maleae</taxon>
        <taxon>Malus</taxon>
    </lineage>
</organism>
<dbReference type="Gene3D" id="3.40.30.10">
    <property type="entry name" value="Glutaredoxin"/>
    <property type="match status" value="1"/>
</dbReference>
<proteinExistence type="predicted"/>
<dbReference type="Proteomes" id="UP000315295">
    <property type="component" value="Unassembled WGS sequence"/>
</dbReference>
<evidence type="ECO:0000256" key="3">
    <source>
        <dbReference type="SAM" id="Coils"/>
    </source>
</evidence>
<dbReference type="PANTHER" id="PTHR46083">
    <property type="match status" value="1"/>
</dbReference>
<dbReference type="SMART" id="SM01066">
    <property type="entry name" value="CBM_25"/>
    <property type="match status" value="1"/>
</dbReference>
<evidence type="ECO:0000313" key="5">
    <source>
        <dbReference type="EMBL" id="TQD93343.1"/>
    </source>
</evidence>
<comment type="caution">
    <text evidence="5">The sequence shown here is derived from an EMBL/GenBank/DDBJ whole genome shotgun (WGS) entry which is preliminary data.</text>
</comment>
<dbReference type="AlphaFoldDB" id="A0A540M3M1"/>
<evidence type="ECO:0000256" key="1">
    <source>
        <dbReference type="ARBA" id="ARBA00001478"/>
    </source>
</evidence>
<reference evidence="5 6" key="1">
    <citation type="journal article" date="2019" name="G3 (Bethesda)">
        <title>Sequencing of a Wild Apple (Malus baccata) Genome Unravels the Differences Between Cultivated and Wild Apple Species Regarding Disease Resistance and Cold Tolerance.</title>
        <authorList>
            <person name="Chen X."/>
        </authorList>
    </citation>
    <scope>NUCLEOTIDE SEQUENCE [LARGE SCALE GENOMIC DNA]</scope>
    <source>
        <strain evidence="6">cv. Shandingzi</strain>
        <tissue evidence="5">Leaves</tissue>
    </source>
</reference>
<dbReference type="EC" id="2.4.1.21" evidence="2"/>
<dbReference type="InterPro" id="IPR005085">
    <property type="entry name" value="CBM25"/>
</dbReference>
<dbReference type="EMBL" id="VIEB01000370">
    <property type="protein sequence ID" value="TQD93343.1"/>
    <property type="molecule type" value="Genomic_DNA"/>
</dbReference>
<evidence type="ECO:0000313" key="6">
    <source>
        <dbReference type="Proteomes" id="UP000315295"/>
    </source>
</evidence>
<dbReference type="CDD" id="cd02947">
    <property type="entry name" value="TRX_family"/>
    <property type="match status" value="1"/>
</dbReference>
<keyword evidence="3" id="KW-0175">Coiled coil</keyword>
<dbReference type="PANTHER" id="PTHR46083:SF5">
    <property type="entry name" value="STARCH SYNTHASE 3, CHLOROPLASTIC_AMYLOPLASTIC"/>
    <property type="match status" value="1"/>
</dbReference>
<dbReference type="STRING" id="106549.A0A540M3M1"/>
<gene>
    <name evidence="5" type="ORF">C1H46_021012</name>
</gene>
<name>A0A540M3M1_MALBA</name>
<keyword evidence="6" id="KW-1185">Reference proteome</keyword>
<evidence type="ECO:0000256" key="2">
    <source>
        <dbReference type="ARBA" id="ARBA00012588"/>
    </source>
</evidence>
<sequence>MARNSISGLLIRQTLLGSGNSIGNGSFQTQGLGRLDNPKFFANCIQTLKAINWISTAPSLSPSIHISSTPKSPVLLDSLHFLQHRRRLSSAPAPAQFQSPSPFLSPREIKFPSPAAMVILREEDEYRRAIRKVKDEQLPAVFYFVRHDAESCFLFGSPTTRKIREQFPHVTVYKFVFDLENWHPLAGLMGVSSLPTFHFYQNGKKVDEIFPSPYLNRPSDESEIPSLVLDTCEKLYRYVIQVDKPHPTGSSGKGKGKRKSTYQQLVVQAKTDANENDKVVALGGGRVGDASTSSEQSDGPVEAVYSRGSAPSLDKAMRALSANPYCYEHSDLWWYAKGVLQANPEKRATLLKVGTRKAISDFDPKIRSCIGLWRLLLLLPNYNRRSFRIQKSNCWRRKNFHLIVSSSFQRIHMSDCSIELNFLLERKRKEQETLVKEQAERERQAEEQRRIEAAARSVEEVWHIEPGEFKGEDLVKLCYNRSSGPLANAKELWIHGRRNGWKDGLSIVERLLSSDRKDGDWWYANVIVPDQAVVLEESPNNMVHISVEMAPIARASFCPTSSEVDVGSSSPPSAAQVMSSWPRVSDKVELTDDDETFHQVELVPQLENAAPSSSSQQPPKNSLAATVVESTTKQSLALVPKDVSKLAQRFFPLFNPALFPYRPPTGAVANQILFTDAEDELLALEMMEYNTDSKAIQQHFLPCKTKHQDCQAEAEKSGRAAGGLTNSNAGGTYVHEAWPF</sequence>
<feature type="coiled-coil region" evidence="3">
    <location>
        <begin position="420"/>
        <end position="456"/>
    </location>
</feature>
<dbReference type="InterPro" id="IPR036249">
    <property type="entry name" value="Thioredoxin-like_sf"/>
</dbReference>
<dbReference type="GO" id="GO:0009011">
    <property type="term" value="F:alpha-1,4-glucan glucosyltransferase (ADP-glucose donor) activity"/>
    <property type="evidence" value="ECO:0007669"/>
    <property type="project" value="UniProtKB-EC"/>
</dbReference>
<feature type="domain" description="Carbohydrate binding module family 25" evidence="4">
    <location>
        <begin position="472"/>
        <end position="546"/>
    </location>
</feature>
<dbReference type="Pfam" id="PF16760">
    <property type="entry name" value="CBM53"/>
    <property type="match status" value="1"/>
</dbReference>
<comment type="catalytic activity">
    <reaction evidence="1">
        <text>[(1-&gt;4)-alpha-D-glucosyl](n) + ADP-alpha-D-glucose = [(1-&gt;4)-alpha-D-glucosyl](n+1) + ADP + H(+)</text>
        <dbReference type="Rhea" id="RHEA:18189"/>
        <dbReference type="Rhea" id="RHEA-COMP:9584"/>
        <dbReference type="Rhea" id="RHEA-COMP:9587"/>
        <dbReference type="ChEBI" id="CHEBI:15378"/>
        <dbReference type="ChEBI" id="CHEBI:15444"/>
        <dbReference type="ChEBI" id="CHEBI:57498"/>
        <dbReference type="ChEBI" id="CHEBI:456216"/>
        <dbReference type="EC" id="2.4.1.21"/>
    </reaction>
</comment>
<protein>
    <recommendedName>
        <fullName evidence="2">starch synthase</fullName>
        <ecNumber evidence="2">2.4.1.21</ecNumber>
    </recommendedName>
</protein>